<comment type="caution">
    <text evidence="1">The sequence shown here is derived from an EMBL/GenBank/DDBJ whole genome shotgun (WGS) entry which is preliminary data.</text>
</comment>
<gene>
    <name evidence="1" type="ORF">LX70_01968</name>
</gene>
<dbReference type="EMBL" id="PVEP01000003">
    <property type="protein sequence ID" value="PQV57109.1"/>
    <property type="molecule type" value="Genomic_DNA"/>
</dbReference>
<reference evidence="1 2" key="1">
    <citation type="submission" date="2018-02" db="EMBL/GenBank/DDBJ databases">
        <title>Genomic Encyclopedia of Archaeal and Bacterial Type Strains, Phase II (KMG-II): from individual species to whole genera.</title>
        <authorList>
            <person name="Goeker M."/>
        </authorList>
    </citation>
    <scope>NUCLEOTIDE SEQUENCE [LARGE SCALE GENOMIC DNA]</scope>
    <source>
        <strain evidence="1 2">DSM 18921</strain>
    </source>
</reference>
<dbReference type="Proteomes" id="UP000238338">
    <property type="component" value="Unassembled WGS sequence"/>
</dbReference>
<dbReference type="AlphaFoldDB" id="A0A2S8S8L6"/>
<proteinExistence type="predicted"/>
<protein>
    <submittedName>
        <fullName evidence="1">Uncharacterized protein</fullName>
    </submittedName>
</protein>
<keyword evidence="2" id="KW-1185">Reference proteome</keyword>
<sequence>MTMPAKELARLEVLARLMRDRDLAVVAKSLQRLQVADRGIEELGRNAERAATGMSEDSDGRDMLQLQAYSGLVEQQRRTLTAERNEVAARVETDLASARHSFARWRVIGSLEEKARQAERGAKRR</sequence>
<evidence type="ECO:0000313" key="2">
    <source>
        <dbReference type="Proteomes" id="UP000238338"/>
    </source>
</evidence>
<evidence type="ECO:0000313" key="1">
    <source>
        <dbReference type="EMBL" id="PQV57109.1"/>
    </source>
</evidence>
<dbReference type="RefSeq" id="WP_105514539.1">
    <property type="nucleotide sequence ID" value="NZ_PVEP01000003.1"/>
</dbReference>
<accession>A0A2S8S8L6</accession>
<organism evidence="1 2">
    <name type="scientific">Albidovulum denitrificans</name>
    <dbReference type="NCBI Taxonomy" id="404881"/>
    <lineage>
        <taxon>Bacteria</taxon>
        <taxon>Pseudomonadati</taxon>
        <taxon>Pseudomonadota</taxon>
        <taxon>Alphaproteobacteria</taxon>
        <taxon>Rhodobacterales</taxon>
        <taxon>Paracoccaceae</taxon>
        <taxon>Albidovulum</taxon>
    </lineage>
</organism>
<name>A0A2S8S8L6_9RHOB</name>